<keyword evidence="1" id="KW-1133">Transmembrane helix</keyword>
<evidence type="ECO:0000313" key="2">
    <source>
        <dbReference type="EMBL" id="RVU45061.1"/>
    </source>
</evidence>
<feature type="transmembrane region" description="Helical" evidence="1">
    <location>
        <begin position="91"/>
        <end position="114"/>
    </location>
</feature>
<dbReference type="AlphaFoldDB" id="A0A437RE77"/>
<protein>
    <recommendedName>
        <fullName evidence="4">Sugar transporter</fullName>
    </recommendedName>
</protein>
<feature type="transmembrane region" description="Helical" evidence="1">
    <location>
        <begin position="16"/>
        <end position="36"/>
    </location>
</feature>
<evidence type="ECO:0008006" key="4">
    <source>
        <dbReference type="Google" id="ProtNLM"/>
    </source>
</evidence>
<reference evidence="2 3" key="1">
    <citation type="submission" date="2019-01" db="EMBL/GenBank/DDBJ databases">
        <authorList>
            <person name="Chen W.-M."/>
        </authorList>
    </citation>
    <scope>NUCLEOTIDE SEQUENCE [LARGE SCALE GENOMIC DNA]</scope>
    <source>
        <strain evidence="2 3">KYPY4</strain>
    </source>
</reference>
<comment type="caution">
    <text evidence="2">The sequence shown here is derived from an EMBL/GenBank/DDBJ whole genome shotgun (WGS) entry which is preliminary data.</text>
</comment>
<accession>A0A437RE77</accession>
<dbReference type="Proteomes" id="UP000285575">
    <property type="component" value="Unassembled WGS sequence"/>
</dbReference>
<keyword evidence="1" id="KW-0812">Transmembrane</keyword>
<evidence type="ECO:0000256" key="1">
    <source>
        <dbReference type="SAM" id="Phobius"/>
    </source>
</evidence>
<keyword evidence="3" id="KW-1185">Reference proteome</keyword>
<organism evidence="2 3">
    <name type="scientific">Rubrivivax rivuli</name>
    <dbReference type="NCBI Taxonomy" id="1862385"/>
    <lineage>
        <taxon>Bacteria</taxon>
        <taxon>Pseudomonadati</taxon>
        <taxon>Pseudomonadota</taxon>
        <taxon>Betaproteobacteria</taxon>
        <taxon>Burkholderiales</taxon>
        <taxon>Sphaerotilaceae</taxon>
        <taxon>Rubrivivax</taxon>
    </lineage>
</organism>
<keyword evidence="1" id="KW-0472">Membrane</keyword>
<dbReference type="RefSeq" id="WP_128229125.1">
    <property type="nucleotide sequence ID" value="NZ_SACR01000004.1"/>
</dbReference>
<evidence type="ECO:0000313" key="3">
    <source>
        <dbReference type="Proteomes" id="UP000285575"/>
    </source>
</evidence>
<dbReference type="EMBL" id="SACR01000004">
    <property type="protein sequence ID" value="RVU45061.1"/>
    <property type="molecule type" value="Genomic_DNA"/>
</dbReference>
<feature type="transmembrane region" description="Helical" evidence="1">
    <location>
        <begin position="120"/>
        <end position="142"/>
    </location>
</feature>
<proteinExistence type="predicted"/>
<feature type="transmembrane region" description="Helical" evidence="1">
    <location>
        <begin position="56"/>
        <end position="79"/>
    </location>
</feature>
<dbReference type="OrthoDB" id="8454463at2"/>
<sequence>MTALTLDARGSRAPTWFWAMAGFGVLWNLYGLYQFIGTLTPAGRSAMAAGMTAAQAQIYFSLPAWMTAVFAIGVFGGLLGSLVLAARRAAALPIFAVSLAGYIALFAGDVYFGVFDAMPGQLAILAFVVLVAVALPVTAWAARSRALLR</sequence>
<name>A0A437RE77_9BURK</name>
<gene>
    <name evidence="2" type="ORF">EOE66_12930</name>
</gene>